<evidence type="ECO:0000256" key="10">
    <source>
        <dbReference type="PIRSR" id="PIRSR001399-2"/>
    </source>
</evidence>
<evidence type="ECO:0000256" key="11">
    <source>
        <dbReference type="PIRSR" id="PIRSR001399-3"/>
    </source>
</evidence>
<dbReference type="CDD" id="cd00466">
    <property type="entry name" value="DHQase_II"/>
    <property type="match status" value="1"/>
</dbReference>
<dbReference type="InterPro" id="IPR018509">
    <property type="entry name" value="DHquinase_II_CS"/>
</dbReference>
<evidence type="ECO:0000256" key="9">
    <source>
        <dbReference type="PIRSR" id="PIRSR001399-1"/>
    </source>
</evidence>
<evidence type="ECO:0000256" key="3">
    <source>
        <dbReference type="ARBA" id="ARBA00011037"/>
    </source>
</evidence>
<evidence type="ECO:0000256" key="1">
    <source>
        <dbReference type="ARBA" id="ARBA00001864"/>
    </source>
</evidence>
<dbReference type="SUPFAM" id="SSF52304">
    <property type="entry name" value="Type II 3-dehydroquinate dehydratase"/>
    <property type="match status" value="1"/>
</dbReference>
<dbReference type="GO" id="GO:0009073">
    <property type="term" value="P:aromatic amino acid family biosynthetic process"/>
    <property type="evidence" value="ECO:0007669"/>
    <property type="project" value="UniProtKB-KW"/>
</dbReference>
<dbReference type="RefSeq" id="WP_033085903.1">
    <property type="nucleotide sequence ID" value="NZ_AP017900.1"/>
</dbReference>
<evidence type="ECO:0000313" key="13">
    <source>
        <dbReference type="EMBL" id="GAP26899.1"/>
    </source>
</evidence>
<dbReference type="NCBIfam" id="TIGR01088">
    <property type="entry name" value="aroQ"/>
    <property type="match status" value="1"/>
</dbReference>
<accession>A0A0B8N0E3</accession>
<dbReference type="NCBIfam" id="NF003805">
    <property type="entry name" value="PRK05395.1-2"/>
    <property type="match status" value="1"/>
</dbReference>
<dbReference type="EMBL" id="BBYQ01000011">
    <property type="protein sequence ID" value="GAP26899.1"/>
    <property type="molecule type" value="Genomic_DNA"/>
</dbReference>
<keyword evidence="7 8" id="KW-0456">Lyase</keyword>
<reference evidence="14" key="1">
    <citation type="submission" date="2015-07" db="EMBL/GenBank/DDBJ databases">
        <title>Nocardia seriolae U-1 whole genome shotgun sequence.</title>
        <authorList>
            <person name="Imajoh M."/>
            <person name="Fukumoto Y."/>
            <person name="Sukeda M."/>
            <person name="Yamane J."/>
            <person name="Yamasaki K."/>
            <person name="Shimizu M."/>
            <person name="Ohnishi K."/>
            <person name="Oshima S."/>
        </authorList>
    </citation>
    <scope>NUCLEOTIDE SEQUENCE [LARGE SCALE GENOMIC DNA]</scope>
    <source>
        <strain evidence="14">U-1</strain>
    </source>
</reference>
<organism evidence="12 15">
    <name type="scientific">Nocardia seriolae</name>
    <dbReference type="NCBI Taxonomy" id="37332"/>
    <lineage>
        <taxon>Bacteria</taxon>
        <taxon>Bacillati</taxon>
        <taxon>Actinomycetota</taxon>
        <taxon>Actinomycetes</taxon>
        <taxon>Mycobacteriales</taxon>
        <taxon>Nocardiaceae</taxon>
        <taxon>Nocardia</taxon>
    </lineage>
</organism>
<evidence type="ECO:0000256" key="5">
    <source>
        <dbReference type="ARBA" id="ARBA00012060"/>
    </source>
</evidence>
<dbReference type="HAMAP" id="MF_00169">
    <property type="entry name" value="AroQ"/>
    <property type="match status" value="1"/>
</dbReference>
<dbReference type="InterPro" id="IPR036441">
    <property type="entry name" value="DHquinase_II_sf"/>
</dbReference>
<evidence type="ECO:0000256" key="6">
    <source>
        <dbReference type="ARBA" id="ARBA00023141"/>
    </source>
</evidence>
<keyword evidence="6 8" id="KW-0057">Aromatic amino acid biosynthesis</keyword>
<dbReference type="PIRSF" id="PIRSF001399">
    <property type="entry name" value="DHquinase_II"/>
    <property type="match status" value="1"/>
</dbReference>
<evidence type="ECO:0000313" key="12">
    <source>
        <dbReference type="EMBL" id="APA95087.1"/>
    </source>
</evidence>
<feature type="binding site" evidence="8 10">
    <location>
        <position position="90"/>
    </location>
    <ligand>
        <name>substrate</name>
    </ligand>
</feature>
<dbReference type="GO" id="GO:0019631">
    <property type="term" value="P:quinate catabolic process"/>
    <property type="evidence" value="ECO:0007669"/>
    <property type="project" value="TreeGrafter"/>
</dbReference>
<evidence type="ECO:0000313" key="15">
    <source>
        <dbReference type="Proteomes" id="UP000180166"/>
    </source>
</evidence>
<feature type="site" description="Transition state stabilizer" evidence="8 11">
    <location>
        <position position="21"/>
    </location>
</feature>
<dbReference type="Proteomes" id="UP000037179">
    <property type="component" value="Unassembled WGS sequence"/>
</dbReference>
<sequence>MAAIGPILVLNGPNLNMLGTRQPEVYGADTLDDVVELCRKTAARFDREIVAFQSNHEGALIDRIHAARGMESGIVVNPGGLTHTSVALRDALVIPEVPIVEVHISNVHAREEFRHHSYVSPIATAVIAGMGIQGYAAAIEFLCTR</sequence>
<feature type="binding site" evidence="8 10">
    <location>
        <position position="77"/>
    </location>
    <ligand>
        <name>substrate</name>
    </ligand>
</feature>
<evidence type="ECO:0000256" key="4">
    <source>
        <dbReference type="ARBA" id="ARBA00011193"/>
    </source>
</evidence>
<dbReference type="OrthoDB" id="9790793at2"/>
<comment type="subunit">
    <text evidence="4 8">Homododecamer.</text>
</comment>
<feature type="binding site" evidence="8 10">
    <location>
        <begin position="104"/>
        <end position="105"/>
    </location>
    <ligand>
        <name>substrate</name>
    </ligand>
</feature>
<comment type="pathway">
    <text evidence="2 8">Metabolic intermediate biosynthesis; chorismate biosynthesis; chorismate from D-erythrose 4-phosphate and phosphoenolpyruvate: step 3/7.</text>
</comment>
<reference evidence="13 14" key="2">
    <citation type="journal article" date="2016" name="Genome Announc.">
        <title>Draft Genome Sequence of Erythromycin- and Oxytetracycline-Sensitive Nocardia seriolae Strain U-1 (NBRC 110359).</title>
        <authorList>
            <person name="Imajoh M."/>
            <person name="Sukeda M."/>
            <person name="Shimizu M."/>
            <person name="Yamane J."/>
            <person name="Ohnishi K."/>
            <person name="Oshima S."/>
        </authorList>
    </citation>
    <scope>NUCLEOTIDE SEQUENCE [LARGE SCALE GENOMIC DNA]</scope>
    <source>
        <strain evidence="13 14">U-1</strain>
    </source>
</reference>
<dbReference type="PANTHER" id="PTHR21272">
    <property type="entry name" value="CATABOLIC 3-DEHYDROQUINASE"/>
    <property type="match status" value="1"/>
</dbReference>
<keyword evidence="8" id="KW-0028">Amino-acid biosynthesis</keyword>
<dbReference type="EMBL" id="CP017839">
    <property type="protein sequence ID" value="APA95087.1"/>
    <property type="molecule type" value="Genomic_DNA"/>
</dbReference>
<keyword evidence="14" id="KW-1185">Reference proteome</keyword>
<comment type="similarity">
    <text evidence="3 8">Belongs to the type-II 3-dehydroquinase family.</text>
</comment>
<gene>
    <name evidence="8 12" type="primary">aroQ</name>
    <name evidence="12" type="ORF">NS506_01013</name>
    <name evidence="13" type="ORF">NSK11_contig00011-0036</name>
</gene>
<evidence type="ECO:0000256" key="8">
    <source>
        <dbReference type="HAMAP-Rule" id="MF_00169"/>
    </source>
</evidence>
<dbReference type="GO" id="GO:0009423">
    <property type="term" value="P:chorismate biosynthetic process"/>
    <property type="evidence" value="ECO:0007669"/>
    <property type="project" value="UniProtKB-UniRule"/>
</dbReference>
<dbReference type="Pfam" id="PF01220">
    <property type="entry name" value="DHquinase_II"/>
    <property type="match status" value="1"/>
</dbReference>
<dbReference type="NCBIfam" id="NF003807">
    <property type="entry name" value="PRK05395.1-4"/>
    <property type="match status" value="1"/>
</dbReference>
<dbReference type="PROSITE" id="PS01029">
    <property type="entry name" value="DEHYDROQUINASE_II"/>
    <property type="match status" value="1"/>
</dbReference>
<feature type="binding site" evidence="8 10">
    <location>
        <position position="83"/>
    </location>
    <ligand>
        <name>substrate</name>
    </ligand>
</feature>
<dbReference type="GeneID" id="93371151"/>
<reference evidence="12 15" key="3">
    <citation type="submission" date="2016-10" db="EMBL/GenBank/DDBJ databases">
        <title>Genome sequence of Nocardia seriolae strain EM150506, isolated from Anguila japonica.</title>
        <authorList>
            <person name="Han H.-J."/>
        </authorList>
    </citation>
    <scope>NUCLEOTIDE SEQUENCE [LARGE SCALE GENOMIC DNA]</scope>
    <source>
        <strain evidence="12 15">EM150506</strain>
    </source>
</reference>
<dbReference type="GO" id="GO:0008652">
    <property type="term" value="P:amino acid biosynthetic process"/>
    <property type="evidence" value="ECO:0007669"/>
    <property type="project" value="UniProtKB-KW"/>
</dbReference>
<protein>
    <recommendedName>
        <fullName evidence="5 8">3-dehydroquinate dehydratase</fullName>
        <shortName evidence="8">3-dehydroquinase</shortName>
        <ecNumber evidence="5 8">4.2.1.10</ecNumber>
    </recommendedName>
    <alternativeName>
        <fullName evidence="8">Type II DHQase</fullName>
    </alternativeName>
</protein>
<dbReference type="EC" id="4.2.1.10" evidence="5 8"/>
<feature type="active site" description="Proton acceptor" evidence="8 9">
    <location>
        <position position="26"/>
    </location>
</feature>
<dbReference type="NCBIfam" id="NF003806">
    <property type="entry name" value="PRK05395.1-3"/>
    <property type="match status" value="1"/>
</dbReference>
<evidence type="ECO:0000313" key="14">
    <source>
        <dbReference type="Proteomes" id="UP000037179"/>
    </source>
</evidence>
<proteinExistence type="inferred from homology"/>
<dbReference type="Proteomes" id="UP000180166">
    <property type="component" value="Chromosome"/>
</dbReference>
<evidence type="ECO:0000256" key="2">
    <source>
        <dbReference type="ARBA" id="ARBA00004902"/>
    </source>
</evidence>
<comment type="function">
    <text evidence="8">Catalyzes a trans-dehydration via an enolate intermediate.</text>
</comment>
<dbReference type="InterPro" id="IPR001874">
    <property type="entry name" value="DHquinase_II"/>
</dbReference>
<evidence type="ECO:0000256" key="7">
    <source>
        <dbReference type="ARBA" id="ARBA00023239"/>
    </source>
</evidence>
<feature type="binding site" evidence="8 10">
    <location>
        <position position="114"/>
    </location>
    <ligand>
        <name>substrate</name>
    </ligand>
</feature>
<dbReference type="Gene3D" id="3.40.50.9100">
    <property type="entry name" value="Dehydroquinase, class II"/>
    <property type="match status" value="1"/>
</dbReference>
<dbReference type="AlphaFoldDB" id="A0A0B8N0E3"/>
<name>A0A0B8N0E3_9NOCA</name>
<dbReference type="GO" id="GO:0003855">
    <property type="term" value="F:3-dehydroquinate dehydratase activity"/>
    <property type="evidence" value="ECO:0007669"/>
    <property type="project" value="UniProtKB-UniRule"/>
</dbReference>
<dbReference type="PANTHER" id="PTHR21272:SF3">
    <property type="entry name" value="CATABOLIC 3-DEHYDROQUINASE"/>
    <property type="match status" value="1"/>
</dbReference>
<comment type="catalytic activity">
    <reaction evidence="1 8">
        <text>3-dehydroquinate = 3-dehydroshikimate + H2O</text>
        <dbReference type="Rhea" id="RHEA:21096"/>
        <dbReference type="ChEBI" id="CHEBI:15377"/>
        <dbReference type="ChEBI" id="CHEBI:16630"/>
        <dbReference type="ChEBI" id="CHEBI:32364"/>
        <dbReference type="EC" id="4.2.1.10"/>
    </reaction>
</comment>
<feature type="active site" description="Proton donor" evidence="8 9">
    <location>
        <position position="103"/>
    </location>
</feature>
<dbReference type="KEGG" id="nsr:NS506_01013"/>